<reference evidence="1 2" key="1">
    <citation type="submission" date="2024-08" db="EMBL/GenBank/DDBJ databases">
        <authorList>
            <person name="Cucini C."/>
            <person name="Frati F."/>
        </authorList>
    </citation>
    <scope>NUCLEOTIDE SEQUENCE [LARGE SCALE GENOMIC DNA]</scope>
</reference>
<protein>
    <submittedName>
        <fullName evidence="1">Uncharacterized protein</fullName>
    </submittedName>
</protein>
<name>A0ABP1RZT0_9HEXA</name>
<sequence>MQRYKIIPINEWNAFHKQKAELKEESELNSKLSKLPKSSQTKIRKLIEALQENGLEIQSNGDVIPPPSPFKHLNVFPHVAYIGRNKEKPDHFDSFLQVISNFKFQKGLLSAKIARDVKKAKKASNH</sequence>
<proteinExistence type="predicted"/>
<accession>A0ABP1RZT0</accession>
<gene>
    <name evidence="1" type="ORF">ODALV1_LOCUS28100</name>
</gene>
<evidence type="ECO:0000313" key="1">
    <source>
        <dbReference type="EMBL" id="CAL8140009.1"/>
    </source>
</evidence>
<comment type="caution">
    <text evidence="1">The sequence shown here is derived from an EMBL/GenBank/DDBJ whole genome shotgun (WGS) entry which is preliminary data.</text>
</comment>
<dbReference type="EMBL" id="CAXLJM020000133">
    <property type="protein sequence ID" value="CAL8140009.1"/>
    <property type="molecule type" value="Genomic_DNA"/>
</dbReference>
<dbReference type="Proteomes" id="UP001642540">
    <property type="component" value="Unassembled WGS sequence"/>
</dbReference>
<evidence type="ECO:0000313" key="2">
    <source>
        <dbReference type="Proteomes" id="UP001642540"/>
    </source>
</evidence>
<organism evidence="1 2">
    <name type="scientific">Orchesella dallaii</name>
    <dbReference type="NCBI Taxonomy" id="48710"/>
    <lineage>
        <taxon>Eukaryota</taxon>
        <taxon>Metazoa</taxon>
        <taxon>Ecdysozoa</taxon>
        <taxon>Arthropoda</taxon>
        <taxon>Hexapoda</taxon>
        <taxon>Collembola</taxon>
        <taxon>Entomobryomorpha</taxon>
        <taxon>Entomobryoidea</taxon>
        <taxon>Orchesellidae</taxon>
        <taxon>Orchesellinae</taxon>
        <taxon>Orchesella</taxon>
    </lineage>
</organism>
<keyword evidence="2" id="KW-1185">Reference proteome</keyword>